<proteinExistence type="predicted"/>
<reference evidence="2 3" key="1">
    <citation type="submission" date="2020-02" db="EMBL/GenBank/DDBJ databases">
        <authorList>
            <person name="Khan S.A."/>
            <person name="Jeon C.O."/>
            <person name="Chun B.H."/>
        </authorList>
    </citation>
    <scope>NUCLEOTIDE SEQUENCE [LARGE SCALE GENOMIC DNA]</scope>
    <source>
        <strain evidence="2 3">H239</strain>
    </source>
</reference>
<feature type="signal peptide" evidence="1">
    <location>
        <begin position="1"/>
        <end position="20"/>
    </location>
</feature>
<reference evidence="2 3" key="2">
    <citation type="submission" date="2020-03" db="EMBL/GenBank/DDBJ databases">
        <title>Devosia chinhatensis sp. nov., isolated from a hexachlorocyclohexane (HCH) dump site in India.</title>
        <authorList>
            <person name="Kumar M."/>
            <person name="Lal R."/>
        </authorList>
    </citation>
    <scope>NUCLEOTIDE SEQUENCE [LARGE SCALE GENOMIC DNA]</scope>
    <source>
        <strain evidence="2 3">H239</strain>
    </source>
</reference>
<keyword evidence="3" id="KW-1185">Reference proteome</keyword>
<dbReference type="RefSeq" id="WP_164533904.1">
    <property type="nucleotide sequence ID" value="NZ_JAALFG010000002.1"/>
</dbReference>
<keyword evidence="1" id="KW-0732">Signal</keyword>
<comment type="caution">
    <text evidence="2">The sequence shown here is derived from an EMBL/GenBank/DDBJ whole genome shotgun (WGS) entry which is preliminary data.</text>
</comment>
<evidence type="ECO:0000256" key="1">
    <source>
        <dbReference type="SAM" id="SignalP"/>
    </source>
</evidence>
<protein>
    <submittedName>
        <fullName evidence="2">Uncharacterized protein</fullName>
    </submittedName>
</protein>
<dbReference type="AlphaFoldDB" id="A0A6M1SD74"/>
<gene>
    <name evidence="2" type="ORF">G5575_08145</name>
</gene>
<feature type="chain" id="PRO_5026795239" evidence="1">
    <location>
        <begin position="21"/>
        <end position="100"/>
    </location>
</feature>
<organism evidence="2 3">
    <name type="scientific">Devosia aurantiaca</name>
    <dbReference type="NCBI Taxonomy" id="2714858"/>
    <lineage>
        <taxon>Bacteria</taxon>
        <taxon>Pseudomonadati</taxon>
        <taxon>Pseudomonadota</taxon>
        <taxon>Alphaproteobacteria</taxon>
        <taxon>Hyphomicrobiales</taxon>
        <taxon>Devosiaceae</taxon>
        <taxon>Devosia</taxon>
    </lineage>
</organism>
<sequence length="100" mass="10573">MRGTVLAVVALSAISQPVFAADQNVFGFAGRFTDRFIEHALFPFTASYEDNYILGAGYQMFFLGEDGGLKLGAEVGTALRIGSPVSPAKSGWGQCFATTA</sequence>
<evidence type="ECO:0000313" key="2">
    <source>
        <dbReference type="EMBL" id="NGP17637.1"/>
    </source>
</evidence>
<dbReference type="Proteomes" id="UP000474802">
    <property type="component" value="Unassembled WGS sequence"/>
</dbReference>
<dbReference type="EMBL" id="JAALFG010000002">
    <property type="protein sequence ID" value="NGP17637.1"/>
    <property type="molecule type" value="Genomic_DNA"/>
</dbReference>
<evidence type="ECO:0000313" key="3">
    <source>
        <dbReference type="Proteomes" id="UP000474802"/>
    </source>
</evidence>
<accession>A0A6M1SD74</accession>
<name>A0A6M1SD74_9HYPH</name>